<evidence type="ECO:0000313" key="3">
    <source>
        <dbReference type="Proteomes" id="UP000439994"/>
    </source>
</evidence>
<evidence type="ECO:0000256" key="1">
    <source>
        <dbReference type="SAM" id="SignalP"/>
    </source>
</evidence>
<dbReference type="InterPro" id="IPR042245">
    <property type="entry name" value="Tgt2/MlaC_sf"/>
</dbReference>
<organism evidence="2 3">
    <name type="scientific">Psychrosphaera haliotis</name>
    <dbReference type="NCBI Taxonomy" id="555083"/>
    <lineage>
        <taxon>Bacteria</taxon>
        <taxon>Pseudomonadati</taxon>
        <taxon>Pseudomonadota</taxon>
        <taxon>Gammaproteobacteria</taxon>
        <taxon>Alteromonadales</taxon>
        <taxon>Pseudoalteromonadaceae</taxon>
        <taxon>Psychrosphaera</taxon>
    </lineage>
</organism>
<evidence type="ECO:0000313" key="2">
    <source>
        <dbReference type="EMBL" id="MUH71868.1"/>
    </source>
</evidence>
<dbReference type="EMBL" id="WOCD01000003">
    <property type="protein sequence ID" value="MUH71868.1"/>
    <property type="molecule type" value="Genomic_DNA"/>
</dbReference>
<sequence>MRIVSTTLTTLLLLASSFSFTAQSKDYNAEELTSKYKAEIEQIAPDSSPYDIVESLSKVVFKSVTNAKAQGDEKTTKELMQLIVRQQLLPFVDVRFAAYKILGPQLKQSTKEERDLFVDAMERNLVDTYSSALVQYNNQEVRYEPKRDVSNQKMVAVRTELLQPGGKPLSMIFKLRKNSKTGEWKAYDLIVEGISLIDSKRAELSQPLRNDGIGQVAETLLEE</sequence>
<accession>A0A6N8F6N5</accession>
<dbReference type="Gene3D" id="3.10.450.710">
    <property type="entry name" value="Tgt2/MlaC"/>
    <property type="match status" value="1"/>
</dbReference>
<proteinExistence type="predicted"/>
<name>A0A6N8F6N5_9GAMM</name>
<dbReference type="AlphaFoldDB" id="A0A6N8F6N5"/>
<keyword evidence="3" id="KW-1185">Reference proteome</keyword>
<dbReference type="PANTHER" id="PTHR36573">
    <property type="entry name" value="INTERMEMBRANE PHOSPHOLIPID TRANSPORT SYSTEM BINDING PROTEIN MLAC"/>
    <property type="match status" value="1"/>
</dbReference>
<dbReference type="Pfam" id="PF05494">
    <property type="entry name" value="MlaC"/>
    <property type="match status" value="1"/>
</dbReference>
<dbReference type="PIRSF" id="PIRSF004649">
    <property type="entry name" value="MlaC"/>
    <property type="match status" value="1"/>
</dbReference>
<dbReference type="OrthoDB" id="9787053at2"/>
<dbReference type="Proteomes" id="UP000439994">
    <property type="component" value="Unassembled WGS sequence"/>
</dbReference>
<comment type="caution">
    <text evidence="2">The sequence shown here is derived from an EMBL/GenBank/DDBJ whole genome shotgun (WGS) entry which is preliminary data.</text>
</comment>
<feature type="chain" id="PRO_5026921215" evidence="1">
    <location>
        <begin position="22"/>
        <end position="223"/>
    </location>
</feature>
<dbReference type="PANTHER" id="PTHR36573:SF1">
    <property type="entry name" value="INTERMEMBRANE PHOSPHOLIPID TRANSPORT SYSTEM BINDING PROTEIN MLAC"/>
    <property type="match status" value="1"/>
</dbReference>
<reference evidence="2 3" key="1">
    <citation type="submission" date="2019-11" db="EMBL/GenBank/DDBJ databases">
        <title>P. haliotis isolates from Z. marina roots.</title>
        <authorList>
            <person name="Cohen M."/>
            <person name="Jospin G."/>
            <person name="Eisen J.A."/>
            <person name="Coil D.A."/>
        </authorList>
    </citation>
    <scope>NUCLEOTIDE SEQUENCE [LARGE SCALE GENOMIC DNA]</scope>
    <source>
        <strain evidence="2 3">UCD-MCMsp1aY</strain>
    </source>
</reference>
<dbReference type="RefSeq" id="WP_155695024.1">
    <property type="nucleotide sequence ID" value="NZ_WOCD01000003.1"/>
</dbReference>
<feature type="signal peptide" evidence="1">
    <location>
        <begin position="1"/>
        <end position="21"/>
    </location>
</feature>
<dbReference type="InterPro" id="IPR008869">
    <property type="entry name" value="MlaC/ttg2D"/>
</dbReference>
<gene>
    <name evidence="2" type="ORF">GNP35_04870</name>
</gene>
<keyword evidence="1" id="KW-0732">Signal</keyword>
<protein>
    <submittedName>
        <fullName evidence="2">Toluene tolerance protein</fullName>
    </submittedName>
</protein>